<comment type="caution">
    <text evidence="1">The sequence shown here is derived from an EMBL/GenBank/DDBJ whole genome shotgun (WGS) entry which is preliminary data.</text>
</comment>
<name>A0A7W0HSV9_9ACTN</name>
<reference evidence="1 2" key="1">
    <citation type="submission" date="2020-07" db="EMBL/GenBank/DDBJ databases">
        <title>Genomic Encyclopedia of Type Strains, Phase IV (KMG-IV): sequencing the most valuable type-strain genomes for metagenomic binning, comparative biology and taxonomic classification.</title>
        <authorList>
            <person name="Goeker M."/>
        </authorList>
    </citation>
    <scope>NUCLEOTIDE SEQUENCE [LARGE SCALE GENOMIC DNA]</scope>
    <source>
        <strain evidence="1 2">DSM 45533</strain>
    </source>
</reference>
<sequence>MKDTGSELIYEVDGVELFRYVYLPDMPTFESPKPYFHPLRTRAGHLVSSYRPNDHRWHKGLQFTASEVSGENFWGGPSYTRADQAYVGLPNNGSMRHEEWVSEGVERLTWWTQAGEHWVDETRTLAVDHGDDWWSLDFSTRLVNVRDEDLVFGSPTTNGRELAGYTGLFWRGPRDFTHGTVISPTGQAEMMGEKAPWLAYVAEHDEVDAHSTLLFVSDPDQVWFVRREPFAAVNPSFAFFEEVRLAPGQALELSHRVVVGDGAWEAERLREFA</sequence>
<keyword evidence="2" id="KW-1185">Reference proteome</keyword>
<evidence type="ECO:0008006" key="3">
    <source>
        <dbReference type="Google" id="ProtNLM"/>
    </source>
</evidence>
<evidence type="ECO:0000313" key="1">
    <source>
        <dbReference type="EMBL" id="MBA2894337.1"/>
    </source>
</evidence>
<dbReference type="EMBL" id="JACDUR010000006">
    <property type="protein sequence ID" value="MBA2894337.1"/>
    <property type="molecule type" value="Genomic_DNA"/>
</dbReference>
<dbReference type="InterPro" id="IPR029475">
    <property type="entry name" value="DUF6807"/>
</dbReference>
<protein>
    <recommendedName>
        <fullName evidence="3">Oxidoreductase</fullName>
    </recommendedName>
</protein>
<evidence type="ECO:0000313" key="2">
    <source>
        <dbReference type="Proteomes" id="UP000530928"/>
    </source>
</evidence>
<dbReference type="Pfam" id="PF14100">
    <property type="entry name" value="DUF6807"/>
    <property type="match status" value="1"/>
</dbReference>
<dbReference type="AlphaFoldDB" id="A0A7W0HSV9"/>
<proteinExistence type="predicted"/>
<gene>
    <name evidence="1" type="ORF">HNR30_005709</name>
</gene>
<dbReference type="RefSeq" id="WP_181613127.1">
    <property type="nucleotide sequence ID" value="NZ_BAABAM010000004.1"/>
</dbReference>
<accession>A0A7W0HSV9</accession>
<dbReference type="Proteomes" id="UP000530928">
    <property type="component" value="Unassembled WGS sequence"/>
</dbReference>
<organism evidence="1 2">
    <name type="scientific">Nonomuraea soli</name>
    <dbReference type="NCBI Taxonomy" id="1032476"/>
    <lineage>
        <taxon>Bacteria</taxon>
        <taxon>Bacillati</taxon>
        <taxon>Actinomycetota</taxon>
        <taxon>Actinomycetes</taxon>
        <taxon>Streptosporangiales</taxon>
        <taxon>Streptosporangiaceae</taxon>
        <taxon>Nonomuraea</taxon>
    </lineage>
</organism>